<name>A0A9P4G6X2_9PLEO</name>
<protein>
    <submittedName>
        <fullName evidence="1">Uncharacterized protein</fullName>
    </submittedName>
</protein>
<reference evidence="1" key="1">
    <citation type="submission" date="2020-01" db="EMBL/GenBank/DDBJ databases">
        <authorList>
            <consortium name="DOE Joint Genome Institute"/>
            <person name="Haridas S."/>
            <person name="Albert R."/>
            <person name="Binder M."/>
            <person name="Bloem J."/>
            <person name="Labutti K."/>
            <person name="Salamov A."/>
            <person name="Andreopoulos B."/>
            <person name="Baker S.E."/>
            <person name="Barry K."/>
            <person name="Bills G."/>
            <person name="Bluhm B.H."/>
            <person name="Cannon C."/>
            <person name="Castanera R."/>
            <person name="Culley D.E."/>
            <person name="Daum C."/>
            <person name="Ezra D."/>
            <person name="Gonzalez J.B."/>
            <person name="Henrissat B."/>
            <person name="Kuo A."/>
            <person name="Liang C."/>
            <person name="Lipzen A."/>
            <person name="Lutzoni F."/>
            <person name="Magnuson J."/>
            <person name="Mondo S."/>
            <person name="Nolan M."/>
            <person name="Ohm R."/>
            <person name="Pangilinan J."/>
            <person name="Park H.-J."/>
            <person name="Ramirez L."/>
            <person name="Alfaro M."/>
            <person name="Sun H."/>
            <person name="Tritt A."/>
            <person name="Yoshinaga Y."/>
            <person name="Zwiers L.-H."/>
            <person name="Turgeon B.G."/>
            <person name="Goodwin S.B."/>
            <person name="Spatafora J.W."/>
            <person name="Crous P.W."/>
            <person name="Grigoriev I.V."/>
        </authorList>
    </citation>
    <scope>NUCLEOTIDE SEQUENCE</scope>
    <source>
        <strain evidence="1">CBS 394.84</strain>
    </source>
</reference>
<dbReference type="RefSeq" id="XP_040782713.1">
    <property type="nucleotide sequence ID" value="XM_040927212.1"/>
</dbReference>
<dbReference type="EMBL" id="ML976620">
    <property type="protein sequence ID" value="KAF1840150.1"/>
    <property type="molecule type" value="Genomic_DNA"/>
</dbReference>
<proteinExistence type="predicted"/>
<accession>A0A9P4G6X2</accession>
<dbReference type="Proteomes" id="UP000800039">
    <property type="component" value="Unassembled WGS sequence"/>
</dbReference>
<keyword evidence="2" id="KW-1185">Reference proteome</keyword>
<gene>
    <name evidence="1" type="ORF">K460DRAFT_203966</name>
</gene>
<organism evidence="1 2">
    <name type="scientific">Cucurbitaria berberidis CBS 394.84</name>
    <dbReference type="NCBI Taxonomy" id="1168544"/>
    <lineage>
        <taxon>Eukaryota</taxon>
        <taxon>Fungi</taxon>
        <taxon>Dikarya</taxon>
        <taxon>Ascomycota</taxon>
        <taxon>Pezizomycotina</taxon>
        <taxon>Dothideomycetes</taxon>
        <taxon>Pleosporomycetidae</taxon>
        <taxon>Pleosporales</taxon>
        <taxon>Pleosporineae</taxon>
        <taxon>Cucurbitariaceae</taxon>
        <taxon>Cucurbitaria</taxon>
    </lineage>
</organism>
<sequence length="99" mass="10916">MEDVQPDGRLVYWTTITWSRSMVVSAIQLGIITTRSKRTINVTISSSPDSTSSKTRDWPVTVPEGLYNTMAWVGFGVIHSSLIPDSTCLSTVRAIDILV</sequence>
<evidence type="ECO:0000313" key="1">
    <source>
        <dbReference type="EMBL" id="KAF1840150.1"/>
    </source>
</evidence>
<evidence type="ECO:0000313" key="2">
    <source>
        <dbReference type="Proteomes" id="UP000800039"/>
    </source>
</evidence>
<comment type="caution">
    <text evidence="1">The sequence shown here is derived from an EMBL/GenBank/DDBJ whole genome shotgun (WGS) entry which is preliminary data.</text>
</comment>
<dbReference type="AlphaFoldDB" id="A0A9P4G6X2"/>
<dbReference type="GeneID" id="63844464"/>